<dbReference type="PROSITE" id="PS50011">
    <property type="entry name" value="PROTEIN_KINASE_DOM"/>
    <property type="match status" value="1"/>
</dbReference>
<reference evidence="9" key="2">
    <citation type="submission" date="2018-04" db="EMBL/GenBank/DDBJ databases">
        <title>OnivRS2 (Oryza nivara Reference Sequence Version 2).</title>
        <authorList>
            <person name="Zhang J."/>
            <person name="Kudrna D."/>
            <person name="Lee S."/>
            <person name="Talag J."/>
            <person name="Rajasekar S."/>
            <person name="Welchert J."/>
            <person name="Hsing Y.-I."/>
            <person name="Wing R.A."/>
        </authorList>
    </citation>
    <scope>NUCLEOTIDE SEQUENCE [LARGE SCALE GENOMIC DNA]</scope>
    <source>
        <strain evidence="9">SL10</strain>
    </source>
</reference>
<evidence type="ECO:0000256" key="4">
    <source>
        <dbReference type="ARBA" id="ARBA00022777"/>
    </source>
</evidence>
<name>A0A0E0GJJ9_ORYNI</name>
<dbReference type="FunFam" id="3.40.50.620:FF:000215">
    <property type="entry name" value="Os03g0241600 protein"/>
    <property type="match status" value="1"/>
</dbReference>
<dbReference type="PROSITE" id="PS00108">
    <property type="entry name" value="PROTEIN_KINASE_ST"/>
    <property type="match status" value="1"/>
</dbReference>
<dbReference type="PANTHER" id="PTHR47987:SF11">
    <property type="entry name" value="RECEPTOR-LIKE CYTOSOLIC SERINE_THREONINE-PROTEIN KINASE RBK1 ISOFORM X1"/>
    <property type="match status" value="1"/>
</dbReference>
<evidence type="ECO:0000256" key="3">
    <source>
        <dbReference type="ARBA" id="ARBA00022741"/>
    </source>
</evidence>
<accession>A0A0E0GJJ9</accession>
<dbReference type="InterPro" id="IPR011009">
    <property type="entry name" value="Kinase-like_dom_sf"/>
</dbReference>
<dbReference type="SUPFAM" id="SSF56112">
    <property type="entry name" value="Protein kinase-like (PK-like)"/>
    <property type="match status" value="1"/>
</dbReference>
<dbReference type="Gene3D" id="3.30.200.20">
    <property type="entry name" value="Phosphorylase Kinase, domain 1"/>
    <property type="match status" value="1"/>
</dbReference>
<keyword evidence="3 6" id="KW-0547">Nucleotide-binding</keyword>
<keyword evidence="1" id="KW-0723">Serine/threonine-protein kinase</keyword>
<proteinExistence type="predicted"/>
<dbReference type="PROSITE" id="PS00107">
    <property type="entry name" value="PROTEIN_KINASE_ATP"/>
    <property type="match status" value="1"/>
</dbReference>
<dbReference type="HOGENOM" id="CLU_000288_155_0_1"/>
<dbReference type="EnsemblPlants" id="ONIVA03G10730.1">
    <property type="protein sequence ID" value="ONIVA03G10730.1"/>
    <property type="gene ID" value="ONIVA03G10730"/>
</dbReference>
<dbReference type="FunFam" id="1.10.510.10:FF:000284">
    <property type="entry name" value="Putative receptor-like serine/threonine-protein kinase"/>
    <property type="match status" value="1"/>
</dbReference>
<organism evidence="9">
    <name type="scientific">Oryza nivara</name>
    <name type="common">Indian wild rice</name>
    <name type="synonym">Oryza sativa f. spontanea</name>
    <dbReference type="NCBI Taxonomy" id="4536"/>
    <lineage>
        <taxon>Eukaryota</taxon>
        <taxon>Viridiplantae</taxon>
        <taxon>Streptophyta</taxon>
        <taxon>Embryophyta</taxon>
        <taxon>Tracheophyta</taxon>
        <taxon>Spermatophyta</taxon>
        <taxon>Magnoliopsida</taxon>
        <taxon>Liliopsida</taxon>
        <taxon>Poales</taxon>
        <taxon>Poaceae</taxon>
        <taxon>BOP clade</taxon>
        <taxon>Oryzoideae</taxon>
        <taxon>Oryzeae</taxon>
        <taxon>Oryzinae</taxon>
        <taxon>Oryza</taxon>
    </lineage>
</organism>
<dbReference type="InterPro" id="IPR000719">
    <property type="entry name" value="Prot_kinase_dom"/>
</dbReference>
<keyword evidence="5 6" id="KW-0067">ATP-binding</keyword>
<dbReference type="InterPro" id="IPR017441">
    <property type="entry name" value="Protein_kinase_ATP_BS"/>
</dbReference>
<dbReference type="AlphaFoldDB" id="A0A0E0GJJ9"/>
<evidence type="ECO:0000256" key="1">
    <source>
        <dbReference type="ARBA" id="ARBA00022527"/>
    </source>
</evidence>
<evidence type="ECO:0000313" key="10">
    <source>
        <dbReference type="Proteomes" id="UP000006591"/>
    </source>
</evidence>
<dbReference type="InterPro" id="IPR014729">
    <property type="entry name" value="Rossmann-like_a/b/a_fold"/>
</dbReference>
<dbReference type="Pfam" id="PF07714">
    <property type="entry name" value="PK_Tyr_Ser-Thr"/>
    <property type="match status" value="1"/>
</dbReference>
<dbReference type="Gramene" id="ONIVA03G10730.1">
    <property type="protein sequence ID" value="ONIVA03G10730.1"/>
    <property type="gene ID" value="ONIVA03G10730"/>
</dbReference>
<dbReference type="Gene3D" id="1.10.510.10">
    <property type="entry name" value="Transferase(Phosphotransferase) domain 1"/>
    <property type="match status" value="1"/>
</dbReference>
<dbReference type="OMA" id="CRWFSHE"/>
<dbReference type="FunFam" id="3.30.200.20:FF:000268">
    <property type="entry name" value="probable receptor-like serine/threonine-protein kinase At5g57670"/>
    <property type="match status" value="1"/>
</dbReference>
<dbReference type="PANTHER" id="PTHR47987">
    <property type="entry name" value="OS08G0249100 PROTEIN"/>
    <property type="match status" value="1"/>
</dbReference>
<evidence type="ECO:0000256" key="7">
    <source>
        <dbReference type="SAM" id="MobiDB-lite"/>
    </source>
</evidence>
<dbReference type="InterPro" id="IPR008271">
    <property type="entry name" value="Ser/Thr_kinase_AS"/>
</dbReference>
<reference evidence="9" key="1">
    <citation type="submission" date="2015-04" db="UniProtKB">
        <authorList>
            <consortium name="EnsemblPlants"/>
        </authorList>
    </citation>
    <scope>IDENTIFICATION</scope>
    <source>
        <strain evidence="9">SL10</strain>
    </source>
</reference>
<dbReference type="eggNOG" id="ENOG502QVZI">
    <property type="taxonomic scope" value="Eukaryota"/>
</dbReference>
<dbReference type="Proteomes" id="UP000006591">
    <property type="component" value="Chromosome 3"/>
</dbReference>
<dbReference type="GO" id="GO:0004672">
    <property type="term" value="F:protein kinase activity"/>
    <property type="evidence" value="ECO:0007669"/>
    <property type="project" value="InterPro"/>
</dbReference>
<feature type="binding site" evidence="6">
    <location>
        <position position="338"/>
    </location>
    <ligand>
        <name>ATP</name>
        <dbReference type="ChEBI" id="CHEBI:30616"/>
    </ligand>
</feature>
<feature type="domain" description="Protein kinase" evidence="8">
    <location>
        <begin position="310"/>
        <end position="596"/>
    </location>
</feature>
<dbReference type="STRING" id="4536.A0A0E0GJJ9"/>
<dbReference type="GO" id="GO:0005524">
    <property type="term" value="F:ATP binding"/>
    <property type="evidence" value="ECO:0007669"/>
    <property type="project" value="UniProtKB-UniRule"/>
</dbReference>
<dbReference type="InterPro" id="IPR001245">
    <property type="entry name" value="Ser-Thr/Tyr_kinase_cat_dom"/>
</dbReference>
<dbReference type="SUPFAM" id="SSF52402">
    <property type="entry name" value="Adenine nucleotide alpha hydrolases-like"/>
    <property type="match status" value="1"/>
</dbReference>
<keyword evidence="10" id="KW-1185">Reference proteome</keyword>
<dbReference type="InterPro" id="IPR046958">
    <property type="entry name" value="RBK1/2/STUNTED"/>
</dbReference>
<feature type="region of interest" description="Disordered" evidence="7">
    <location>
        <begin position="236"/>
        <end position="255"/>
    </location>
</feature>
<evidence type="ECO:0000313" key="9">
    <source>
        <dbReference type="EnsemblPlants" id="ONIVA03G10730.1"/>
    </source>
</evidence>
<evidence type="ECO:0000256" key="2">
    <source>
        <dbReference type="ARBA" id="ARBA00022679"/>
    </source>
</evidence>
<keyword evidence="4" id="KW-0418">Kinase</keyword>
<dbReference type="SMART" id="SM00220">
    <property type="entry name" value="S_TKc"/>
    <property type="match status" value="1"/>
</dbReference>
<dbReference type="Gene3D" id="3.40.50.620">
    <property type="entry name" value="HUPs"/>
    <property type="match status" value="1"/>
</dbReference>
<keyword evidence="2" id="KW-0808">Transferase</keyword>
<evidence type="ECO:0000256" key="5">
    <source>
        <dbReference type="ARBA" id="ARBA00022840"/>
    </source>
</evidence>
<evidence type="ECO:0000256" key="6">
    <source>
        <dbReference type="PROSITE-ProRule" id="PRU10141"/>
    </source>
</evidence>
<protein>
    <recommendedName>
        <fullName evidence="8">Protein kinase domain-containing protein</fullName>
    </recommendedName>
</protein>
<evidence type="ECO:0000259" key="8">
    <source>
        <dbReference type="PROSITE" id="PS50011"/>
    </source>
</evidence>
<sequence>MAAEHGDSVGRCILVGLHMDGVGKELLQWALNEAARSGDRVVAVHIYRKSDNCKTNTLSLIRTLDDYLAEYEALCSKKDIILVGRVTPGSSIQKVLVKEAKLCAAMVVVIGANKKYSFGGSTCLAKYCAKKLPATTTIVAIENGKAIFVREAPKPPLGAEPKPVLRTVLHPSVGLEPKVIIPNPNRSARSMDFDAMGCGHDGAAPVSSYDDATKVGGGGERTAEQRLGWPLLRRPLPAADGAVQPPPKDDGPRKQSVVQWVMSLPRRSSPSTSPEPQAGLVAELKRMLDAVPSRCRWFRYEELYDSTNHFSSENLIGKGAHSRVYRGSLASAQPVAIKLSKASAVASNDFLREVDIITKLRHHRIVPLIGVCVEGPNLISVYSYLHRGSLEDNLHGKRSKPALSWEKRYTAAIGVAEALSYVHSGHSRPVIHRDVKSSNILLNDEFEPQTLNSVSWQLSDFGLAIWAPSNPGSLTHSDVVGTFGYLAPEYFMYGKVTDKVDVYAFGVVLLELLTGRKPISDGSPKGQESLVMWASPILDSGDISDLLDADLDVKHDDAEVKRMALAASLCLRRSARLRPKISQVLSVLRGESEVSLDDLKAEPADCVDDETYPAANVRTHLGLALLDVEDAESISSTEHSNLSPLEEYLRERSLRLFLRSDLDCFSTDTEAASAFLPEEQGSSLGCEVMKALDYLESSPSGDNNTQIQRHNQN</sequence>